<dbReference type="AlphaFoldDB" id="M5RMG6"/>
<dbReference type="InterPro" id="IPR007438">
    <property type="entry name" value="DUF488"/>
</dbReference>
<protein>
    <submittedName>
        <fullName evidence="1">Protein containing DUF1130</fullName>
    </submittedName>
</protein>
<sequence>MNKILTVGYEGLEIGDFVERLISAKVDMLVDVREIPTSRKRGFSKTALRQMLNDAGIEYRHFRSLGSPKALRHAVRKDRDYNEFFSGVRNHLKREESRDALRQIRTFANSYQLCLLCFCKDWRKCHRREVVRELSANAYIKIEHLAPDALHNSAA</sequence>
<dbReference type="PANTHER" id="PTHR39337:SF1">
    <property type="entry name" value="BLR5642 PROTEIN"/>
    <property type="match status" value="1"/>
</dbReference>
<dbReference type="OrthoDB" id="9789109at2"/>
<dbReference type="EMBL" id="ANOG01000361">
    <property type="protein sequence ID" value="EMI20518.1"/>
    <property type="molecule type" value="Genomic_DNA"/>
</dbReference>
<accession>M5RMG6</accession>
<reference evidence="1 2" key="1">
    <citation type="journal article" date="2013" name="Mar. Genomics">
        <title>Expression of sulfatases in Rhodopirellula baltica and the diversity of sulfatases in the genus Rhodopirellula.</title>
        <authorList>
            <person name="Wegner C.E."/>
            <person name="Richter-Heitmann T."/>
            <person name="Klindworth A."/>
            <person name="Klockow C."/>
            <person name="Richter M."/>
            <person name="Achstetter T."/>
            <person name="Glockner F.O."/>
            <person name="Harder J."/>
        </authorList>
    </citation>
    <scope>NUCLEOTIDE SEQUENCE [LARGE SCALE GENOMIC DNA]</scope>
    <source>
        <strain evidence="1 2">SM1</strain>
    </source>
</reference>
<dbReference type="PIRSF" id="PIRSF024492">
    <property type="entry name" value="UCP024492"/>
    <property type="match status" value="1"/>
</dbReference>
<evidence type="ECO:0000313" key="2">
    <source>
        <dbReference type="Proteomes" id="UP000011991"/>
    </source>
</evidence>
<name>M5RMG6_9BACT</name>
<proteinExistence type="predicted"/>
<evidence type="ECO:0000313" key="1">
    <source>
        <dbReference type="EMBL" id="EMI20518.1"/>
    </source>
</evidence>
<dbReference type="Proteomes" id="UP000011991">
    <property type="component" value="Unassembled WGS sequence"/>
</dbReference>
<organism evidence="1 2">
    <name type="scientific">Rhodopirellula maiorica SM1</name>
    <dbReference type="NCBI Taxonomy" id="1265738"/>
    <lineage>
        <taxon>Bacteria</taxon>
        <taxon>Pseudomonadati</taxon>
        <taxon>Planctomycetota</taxon>
        <taxon>Planctomycetia</taxon>
        <taxon>Pirellulales</taxon>
        <taxon>Pirellulaceae</taxon>
        <taxon>Novipirellula</taxon>
    </lineage>
</organism>
<gene>
    <name evidence="1" type="ORF">RMSM_02550</name>
</gene>
<dbReference type="PANTHER" id="PTHR39337">
    <property type="entry name" value="BLR5642 PROTEIN"/>
    <property type="match status" value="1"/>
</dbReference>
<dbReference type="Pfam" id="PF04343">
    <property type="entry name" value="DUF488"/>
    <property type="match status" value="1"/>
</dbReference>
<dbReference type="InterPro" id="IPR014519">
    <property type="entry name" value="UCP024492"/>
</dbReference>
<keyword evidence="2" id="KW-1185">Reference proteome</keyword>
<dbReference type="RefSeq" id="WP_008695808.1">
    <property type="nucleotide sequence ID" value="NZ_ANOG01000361.1"/>
</dbReference>
<comment type="caution">
    <text evidence="1">The sequence shown here is derived from an EMBL/GenBank/DDBJ whole genome shotgun (WGS) entry which is preliminary data.</text>
</comment>